<evidence type="ECO:0000256" key="4">
    <source>
        <dbReference type="ARBA" id="ARBA00022840"/>
    </source>
</evidence>
<dbReference type="GO" id="GO:0005524">
    <property type="term" value="F:ATP binding"/>
    <property type="evidence" value="ECO:0007669"/>
    <property type="project" value="UniProtKB-KW"/>
</dbReference>
<name>X1T3Y8_9ZZZZ</name>
<dbReference type="InterPro" id="IPR027417">
    <property type="entry name" value="P-loop_NTPase"/>
</dbReference>
<evidence type="ECO:0000256" key="1">
    <source>
        <dbReference type="ARBA" id="ARBA00022741"/>
    </source>
</evidence>
<keyword evidence="2" id="KW-0378">Hydrolase</keyword>
<dbReference type="SUPFAM" id="SSF52540">
    <property type="entry name" value="P-loop containing nucleoside triphosphate hydrolases"/>
    <property type="match status" value="1"/>
</dbReference>
<dbReference type="Pfam" id="PF13361">
    <property type="entry name" value="UvrD_C"/>
    <property type="match status" value="1"/>
</dbReference>
<comment type="caution">
    <text evidence="6">The sequence shown here is derived from an EMBL/GenBank/DDBJ whole genome shotgun (WGS) entry which is preliminary data.</text>
</comment>
<evidence type="ECO:0000259" key="5">
    <source>
        <dbReference type="Pfam" id="PF13361"/>
    </source>
</evidence>
<keyword evidence="3" id="KW-0347">Helicase</keyword>
<dbReference type="InterPro" id="IPR014017">
    <property type="entry name" value="DNA_helicase_UvrD-like_C"/>
</dbReference>
<keyword evidence="1" id="KW-0547">Nucleotide-binding</keyword>
<dbReference type="GO" id="GO:0004386">
    <property type="term" value="F:helicase activity"/>
    <property type="evidence" value="ECO:0007669"/>
    <property type="project" value="UniProtKB-KW"/>
</dbReference>
<gene>
    <name evidence="6" type="ORF">S12H4_19812</name>
</gene>
<dbReference type="Gene3D" id="3.40.50.300">
    <property type="entry name" value="P-loop containing nucleotide triphosphate hydrolases"/>
    <property type="match status" value="1"/>
</dbReference>
<dbReference type="EMBL" id="BARW01009961">
    <property type="protein sequence ID" value="GAI86101.1"/>
    <property type="molecule type" value="Genomic_DNA"/>
</dbReference>
<sequence length="178" mass="20650">AEVVNTVFKLLDVKYVQISDIAKMMDFLPSKTPREIYLKQGAKAECRRMVEQKPYRSVSFRDLPNLGFTNDFLAYFKPESILHPFKLSIDEKAYFTRIIQKYGTSVLEGEPKVILSTLHGVKGRECDTSIINLNLTRKTYDGLMANPDDEHRLFYVGVTRSRDKVILLEPEDYQSYRL</sequence>
<proteinExistence type="predicted"/>
<accession>X1T3Y8</accession>
<organism evidence="6">
    <name type="scientific">marine sediment metagenome</name>
    <dbReference type="NCBI Taxonomy" id="412755"/>
    <lineage>
        <taxon>unclassified sequences</taxon>
        <taxon>metagenomes</taxon>
        <taxon>ecological metagenomes</taxon>
    </lineage>
</organism>
<evidence type="ECO:0000313" key="6">
    <source>
        <dbReference type="EMBL" id="GAI86101.1"/>
    </source>
</evidence>
<evidence type="ECO:0000256" key="3">
    <source>
        <dbReference type="ARBA" id="ARBA00022806"/>
    </source>
</evidence>
<evidence type="ECO:0000256" key="2">
    <source>
        <dbReference type="ARBA" id="ARBA00022801"/>
    </source>
</evidence>
<dbReference type="GO" id="GO:0016787">
    <property type="term" value="F:hydrolase activity"/>
    <property type="evidence" value="ECO:0007669"/>
    <property type="project" value="UniProtKB-KW"/>
</dbReference>
<feature type="domain" description="UvrD-like helicase C-terminal" evidence="5">
    <location>
        <begin position="109"/>
        <end position="167"/>
    </location>
</feature>
<feature type="non-terminal residue" evidence="6">
    <location>
        <position position="1"/>
    </location>
</feature>
<protein>
    <recommendedName>
        <fullName evidence="5">UvrD-like helicase C-terminal domain-containing protein</fullName>
    </recommendedName>
</protein>
<keyword evidence="4" id="KW-0067">ATP-binding</keyword>
<reference evidence="6" key="1">
    <citation type="journal article" date="2014" name="Front. Microbiol.">
        <title>High frequency of phylogenetically diverse reductive dehalogenase-homologous genes in deep subseafloor sedimentary metagenomes.</title>
        <authorList>
            <person name="Kawai M."/>
            <person name="Futagami T."/>
            <person name="Toyoda A."/>
            <person name="Takaki Y."/>
            <person name="Nishi S."/>
            <person name="Hori S."/>
            <person name="Arai W."/>
            <person name="Tsubouchi T."/>
            <person name="Morono Y."/>
            <person name="Uchiyama I."/>
            <person name="Ito T."/>
            <person name="Fujiyama A."/>
            <person name="Inagaki F."/>
            <person name="Takami H."/>
        </authorList>
    </citation>
    <scope>NUCLEOTIDE SEQUENCE</scope>
    <source>
        <strain evidence="6">Expedition CK06-06</strain>
    </source>
</reference>
<dbReference type="AlphaFoldDB" id="X1T3Y8"/>